<dbReference type="InterPro" id="IPR025669">
    <property type="entry name" value="AAA_dom"/>
</dbReference>
<evidence type="ECO:0000313" key="10">
    <source>
        <dbReference type="EMBL" id="CAH2714877.1"/>
    </source>
</evidence>
<evidence type="ECO:0000256" key="2">
    <source>
        <dbReference type="ARBA" id="ARBA00011903"/>
    </source>
</evidence>
<evidence type="ECO:0000256" key="4">
    <source>
        <dbReference type="ARBA" id="ARBA00022741"/>
    </source>
</evidence>
<dbReference type="GO" id="GO:0004715">
    <property type="term" value="F:non-membrane spanning protein tyrosine kinase activity"/>
    <property type="evidence" value="ECO:0007669"/>
    <property type="project" value="UniProtKB-EC"/>
</dbReference>
<dbReference type="Proteomes" id="UP000838308">
    <property type="component" value="Unassembled WGS sequence"/>
</dbReference>
<evidence type="ECO:0000313" key="11">
    <source>
        <dbReference type="Proteomes" id="UP000838308"/>
    </source>
</evidence>
<keyword evidence="3 10" id="KW-0808">Transferase</keyword>
<keyword evidence="11" id="KW-1185">Reference proteome</keyword>
<keyword evidence="5 10" id="KW-0418">Kinase</keyword>
<dbReference type="Pfam" id="PF13614">
    <property type="entry name" value="AAA_31"/>
    <property type="match status" value="1"/>
</dbReference>
<protein>
    <recommendedName>
        <fullName evidence="2">non-specific protein-tyrosine kinase</fullName>
        <ecNumber evidence="2">2.7.10.2</ecNumber>
    </recommendedName>
</protein>
<gene>
    <name evidence="10" type="primary">ywqD_1</name>
    <name evidence="10" type="ORF">BACCIP111895_02053</name>
</gene>
<reference evidence="10" key="1">
    <citation type="submission" date="2022-04" db="EMBL/GenBank/DDBJ databases">
        <authorList>
            <person name="Criscuolo A."/>
        </authorList>
    </citation>
    <scope>NUCLEOTIDE SEQUENCE</scope>
    <source>
        <strain evidence="10">CIP111895</strain>
    </source>
</reference>
<evidence type="ECO:0000256" key="3">
    <source>
        <dbReference type="ARBA" id="ARBA00022679"/>
    </source>
</evidence>
<dbReference type="InterPro" id="IPR050445">
    <property type="entry name" value="Bact_polysacc_biosynth/exp"/>
</dbReference>
<evidence type="ECO:0000256" key="1">
    <source>
        <dbReference type="ARBA" id="ARBA00007316"/>
    </source>
</evidence>
<evidence type="ECO:0000256" key="8">
    <source>
        <dbReference type="ARBA" id="ARBA00051245"/>
    </source>
</evidence>
<keyword evidence="4" id="KW-0547">Nucleotide-binding</keyword>
<dbReference type="InterPro" id="IPR027417">
    <property type="entry name" value="P-loop_NTPase"/>
</dbReference>
<dbReference type="InterPro" id="IPR005702">
    <property type="entry name" value="Wzc-like_C"/>
</dbReference>
<comment type="catalytic activity">
    <reaction evidence="8">
        <text>L-tyrosyl-[protein] + ATP = O-phospho-L-tyrosyl-[protein] + ADP + H(+)</text>
        <dbReference type="Rhea" id="RHEA:10596"/>
        <dbReference type="Rhea" id="RHEA-COMP:10136"/>
        <dbReference type="Rhea" id="RHEA-COMP:20101"/>
        <dbReference type="ChEBI" id="CHEBI:15378"/>
        <dbReference type="ChEBI" id="CHEBI:30616"/>
        <dbReference type="ChEBI" id="CHEBI:46858"/>
        <dbReference type="ChEBI" id="CHEBI:61978"/>
        <dbReference type="ChEBI" id="CHEBI:456216"/>
        <dbReference type="EC" id="2.7.10.2"/>
    </reaction>
</comment>
<dbReference type="SUPFAM" id="SSF52540">
    <property type="entry name" value="P-loop containing nucleoside triphosphate hydrolases"/>
    <property type="match status" value="1"/>
</dbReference>
<dbReference type="EC" id="2.7.10.2" evidence="2"/>
<keyword evidence="7" id="KW-0829">Tyrosine-protein kinase</keyword>
<evidence type="ECO:0000256" key="6">
    <source>
        <dbReference type="ARBA" id="ARBA00022840"/>
    </source>
</evidence>
<dbReference type="PANTHER" id="PTHR32309">
    <property type="entry name" value="TYROSINE-PROTEIN KINASE"/>
    <property type="match status" value="1"/>
</dbReference>
<accession>A0ABN8KMX7</accession>
<organism evidence="10 11">
    <name type="scientific">Neobacillus rhizosphaerae</name>
    <dbReference type="NCBI Taxonomy" id="2880965"/>
    <lineage>
        <taxon>Bacteria</taxon>
        <taxon>Bacillati</taxon>
        <taxon>Bacillota</taxon>
        <taxon>Bacilli</taxon>
        <taxon>Bacillales</taxon>
        <taxon>Bacillaceae</taxon>
        <taxon>Neobacillus</taxon>
    </lineage>
</organism>
<feature type="domain" description="AAA" evidence="9">
    <location>
        <begin position="46"/>
        <end position="186"/>
    </location>
</feature>
<proteinExistence type="inferred from homology"/>
<comment type="caution">
    <text evidence="10">The sequence shown here is derived from an EMBL/GenBank/DDBJ whole genome shotgun (WGS) entry which is preliminary data.</text>
</comment>
<evidence type="ECO:0000256" key="5">
    <source>
        <dbReference type="ARBA" id="ARBA00022777"/>
    </source>
</evidence>
<dbReference type="EMBL" id="CALBWS010000011">
    <property type="protein sequence ID" value="CAH2714877.1"/>
    <property type="molecule type" value="Genomic_DNA"/>
</dbReference>
<evidence type="ECO:0000256" key="7">
    <source>
        <dbReference type="ARBA" id="ARBA00023137"/>
    </source>
</evidence>
<comment type="similarity">
    <text evidence="1">Belongs to the CpsD/CapB family.</text>
</comment>
<sequence>MSRRLKNKNKKMVNLITQYHPHSPIIEQYRLIRNNLHFSSVDHDIKTIVITSPEPSDGKSTTSANLAIVLSQHGKRVLLVDADLRKPSVHYTFNLSNKDGLTSVLTKDISLEKAICKTYLPNLDILTSGPIPPNPSELLDSKTMELLIEELKLAYEYIIFDTPPILVVTDSQNLASKCDGVVMVVSSGKTKKDRAMKAKDLLEKANSIMVGIVVNGVESTQGKYYGYYG</sequence>
<keyword evidence="6" id="KW-0067">ATP-binding</keyword>
<dbReference type="Gene3D" id="3.40.50.300">
    <property type="entry name" value="P-loop containing nucleotide triphosphate hydrolases"/>
    <property type="match status" value="1"/>
</dbReference>
<dbReference type="NCBIfam" id="TIGR01007">
    <property type="entry name" value="eps_fam"/>
    <property type="match status" value="1"/>
</dbReference>
<name>A0ABN8KMX7_9BACI</name>
<dbReference type="PANTHER" id="PTHR32309:SF13">
    <property type="entry name" value="FERRIC ENTEROBACTIN TRANSPORT PROTEIN FEPE"/>
    <property type="match status" value="1"/>
</dbReference>
<evidence type="ECO:0000259" key="9">
    <source>
        <dbReference type="Pfam" id="PF13614"/>
    </source>
</evidence>
<dbReference type="CDD" id="cd05387">
    <property type="entry name" value="BY-kinase"/>
    <property type="match status" value="1"/>
</dbReference>